<keyword evidence="3 6" id="KW-1133">Transmembrane helix</keyword>
<dbReference type="PROSITE" id="PS51384">
    <property type="entry name" value="FAD_FR"/>
    <property type="match status" value="1"/>
</dbReference>
<gene>
    <name evidence="8" type="ORF">F3Y22_tig00111877pilonHSYRG00362</name>
</gene>
<name>A0A6A2YBC9_HIBSY</name>
<evidence type="ECO:0000256" key="5">
    <source>
        <dbReference type="ARBA" id="ARBA00023136"/>
    </source>
</evidence>
<comment type="subcellular location">
    <subcellularLocation>
        <location evidence="1">Membrane</location>
        <topology evidence="1">Multi-pass membrane protein</topology>
    </subcellularLocation>
</comment>
<evidence type="ECO:0000259" key="7">
    <source>
        <dbReference type="PROSITE" id="PS51384"/>
    </source>
</evidence>
<dbReference type="InterPro" id="IPR050369">
    <property type="entry name" value="RBOH/FRE"/>
</dbReference>
<dbReference type="InterPro" id="IPR013121">
    <property type="entry name" value="Fe_red_NAD-bd_6"/>
</dbReference>
<keyword evidence="4" id="KW-0560">Oxidoreductase</keyword>
<feature type="transmembrane region" description="Helical" evidence="6">
    <location>
        <begin position="73"/>
        <end position="101"/>
    </location>
</feature>
<keyword evidence="9" id="KW-1185">Reference proteome</keyword>
<feature type="transmembrane region" description="Helical" evidence="6">
    <location>
        <begin position="183"/>
        <end position="204"/>
    </location>
</feature>
<evidence type="ECO:0000313" key="8">
    <source>
        <dbReference type="EMBL" id="KAE8672009.1"/>
    </source>
</evidence>
<dbReference type="GO" id="GO:0005886">
    <property type="term" value="C:plasma membrane"/>
    <property type="evidence" value="ECO:0007669"/>
    <property type="project" value="TreeGrafter"/>
</dbReference>
<dbReference type="SUPFAM" id="SSF63380">
    <property type="entry name" value="Riboflavin synthase domain-like"/>
    <property type="match status" value="1"/>
</dbReference>
<keyword evidence="2 6" id="KW-0812">Transmembrane</keyword>
<dbReference type="SFLD" id="SFLDS00052">
    <property type="entry name" value="Ferric_Reductase_Domain"/>
    <property type="match status" value="1"/>
</dbReference>
<evidence type="ECO:0000256" key="2">
    <source>
        <dbReference type="ARBA" id="ARBA00022692"/>
    </source>
</evidence>
<feature type="transmembrane region" description="Helical" evidence="6">
    <location>
        <begin position="261"/>
        <end position="290"/>
    </location>
</feature>
<dbReference type="Proteomes" id="UP000436088">
    <property type="component" value="Unassembled WGS sequence"/>
</dbReference>
<dbReference type="SFLD" id="SFLDG01168">
    <property type="entry name" value="Ferric_reductase_subgroup_(FRE"/>
    <property type="match status" value="1"/>
</dbReference>
<proteinExistence type="predicted"/>
<sequence length="675" mass="75746">MGSDSLKNPLLLNDEVEPGFVKTPSLLKSSLKWGLKAVIWVVFIAWIALIFMYPGEFGKQLVDGIIHTTRGSVFGISGSLFLAFSAPILLVAILAVAHLIVSGEDVFEKKSLKKPGFRLWTFPVIVDGPFGVVSAAELIGIVLFVVFIVWAMYAYTLRNLRLLVEFDIPMPTRDIPFEHATRYHVWLGHLTMMLFTLHGLFYVIGWAMKGTLVKELLEWKRVGIANLPGVISLLAGLFMWVTSLHPVRKDYFELFFYTHQLYVVFVVFLALHVGDFVFSIVTGAIFIFMLDRFLRFCQSRKTIDILSAKCLPCGTVELVLSKPASLRYNALSFIFLQVRELSWLQWHPFSVSSSPLDGKHHLAILIKVLGKWTESLRDSILNMSETDPPKVTKKTITASVEGPYGHESPYHLMYENLILVAGGIGISPFLAIISDILHHEIPLLSTVDMGSICPFFSEKVSLEINVYVTRESEPSLEEGKVHVASNSSCPFSGQSMSPLVGTGNNVWSGLYFIISTVGFIVLMALLRIFYIIPYDVSTWWYLGLLFIICMVASVVIFGGVVIGLWHLWEKRVSAKVDDQDNDRITVESPQRNETVADKDLTKNNLESSTMIQYGSRPDFKEIFASTSRKWGNADAGVIVCGPPTLQSSVAKEIRSHNMRQCHDTIFHFNSHSFDL</sequence>
<dbReference type="PANTHER" id="PTHR11972:SF69">
    <property type="entry name" value="FERRIC REDUCTION OXIDASE 6-RELATED"/>
    <property type="match status" value="1"/>
</dbReference>
<feature type="transmembrane region" description="Helical" evidence="6">
    <location>
        <begin position="224"/>
        <end position="241"/>
    </location>
</feature>
<keyword evidence="5 6" id="KW-0472">Membrane</keyword>
<dbReference type="Pfam" id="PF08022">
    <property type="entry name" value="FAD_binding_8"/>
    <property type="match status" value="1"/>
</dbReference>
<reference evidence="8" key="1">
    <citation type="submission" date="2019-09" db="EMBL/GenBank/DDBJ databases">
        <title>Draft genome information of white flower Hibiscus syriacus.</title>
        <authorList>
            <person name="Kim Y.-M."/>
        </authorList>
    </citation>
    <scope>NUCLEOTIDE SEQUENCE [LARGE SCALE GENOMIC DNA]</scope>
    <source>
        <strain evidence="8">YM2019G1</strain>
    </source>
</reference>
<dbReference type="GO" id="GO:0000293">
    <property type="term" value="F:ferric-chelate reductase activity"/>
    <property type="evidence" value="ECO:0007669"/>
    <property type="project" value="TreeGrafter"/>
</dbReference>
<accession>A0A6A2YBC9</accession>
<dbReference type="CDD" id="cd06186">
    <property type="entry name" value="NOX_Duox_like_FAD_NADP"/>
    <property type="match status" value="1"/>
</dbReference>
<feature type="transmembrane region" description="Helical" evidence="6">
    <location>
        <begin position="510"/>
        <end position="532"/>
    </location>
</feature>
<dbReference type="Pfam" id="PF01794">
    <property type="entry name" value="Ferric_reduct"/>
    <property type="match status" value="1"/>
</dbReference>
<dbReference type="Gene3D" id="3.40.50.80">
    <property type="entry name" value="Nucleotide-binding domain of ferredoxin-NADP reductase (FNR) module"/>
    <property type="match status" value="2"/>
</dbReference>
<feature type="transmembrane region" description="Helical" evidence="6">
    <location>
        <begin position="33"/>
        <end position="53"/>
    </location>
</feature>
<feature type="transmembrane region" description="Helical" evidence="6">
    <location>
        <begin position="538"/>
        <end position="565"/>
    </location>
</feature>
<dbReference type="InterPro" id="IPR013112">
    <property type="entry name" value="FAD-bd_8"/>
</dbReference>
<evidence type="ECO:0000313" key="9">
    <source>
        <dbReference type="Proteomes" id="UP000436088"/>
    </source>
</evidence>
<dbReference type="InterPro" id="IPR017927">
    <property type="entry name" value="FAD-bd_FR_type"/>
</dbReference>
<evidence type="ECO:0000256" key="6">
    <source>
        <dbReference type="SAM" id="Phobius"/>
    </source>
</evidence>
<feature type="domain" description="FAD-binding FR-type" evidence="7">
    <location>
        <begin position="298"/>
        <end position="410"/>
    </location>
</feature>
<dbReference type="InterPro" id="IPR013130">
    <property type="entry name" value="Fe3_Rdtase_TM_dom"/>
</dbReference>
<dbReference type="PANTHER" id="PTHR11972">
    <property type="entry name" value="NADPH OXIDASE"/>
    <property type="match status" value="1"/>
</dbReference>
<dbReference type="EMBL" id="VEPZ02001457">
    <property type="protein sequence ID" value="KAE8672009.1"/>
    <property type="molecule type" value="Genomic_DNA"/>
</dbReference>
<dbReference type="AlphaFoldDB" id="A0A6A2YBC9"/>
<feature type="transmembrane region" description="Helical" evidence="6">
    <location>
        <begin position="122"/>
        <end position="153"/>
    </location>
</feature>
<comment type="caution">
    <text evidence="8">The sequence shown here is derived from an EMBL/GenBank/DDBJ whole genome shotgun (WGS) entry which is preliminary data.</text>
</comment>
<dbReference type="Pfam" id="PF08030">
    <property type="entry name" value="NAD_binding_6"/>
    <property type="match status" value="1"/>
</dbReference>
<protein>
    <submittedName>
        <fullName evidence="8">Ferric reduction oxidase 6</fullName>
    </submittedName>
</protein>
<dbReference type="InterPro" id="IPR017938">
    <property type="entry name" value="Riboflavin_synthase-like_b-brl"/>
</dbReference>
<dbReference type="InterPro" id="IPR039261">
    <property type="entry name" value="FNR_nucleotide-bd"/>
</dbReference>
<evidence type="ECO:0000256" key="1">
    <source>
        <dbReference type="ARBA" id="ARBA00004141"/>
    </source>
</evidence>
<dbReference type="SUPFAM" id="SSF52343">
    <property type="entry name" value="Ferredoxin reductase-like, C-terminal NADP-linked domain"/>
    <property type="match status" value="2"/>
</dbReference>
<evidence type="ECO:0000256" key="3">
    <source>
        <dbReference type="ARBA" id="ARBA00022989"/>
    </source>
</evidence>
<evidence type="ECO:0000256" key="4">
    <source>
        <dbReference type="ARBA" id="ARBA00023002"/>
    </source>
</evidence>
<organism evidence="8 9">
    <name type="scientific">Hibiscus syriacus</name>
    <name type="common">Rose of Sharon</name>
    <dbReference type="NCBI Taxonomy" id="106335"/>
    <lineage>
        <taxon>Eukaryota</taxon>
        <taxon>Viridiplantae</taxon>
        <taxon>Streptophyta</taxon>
        <taxon>Embryophyta</taxon>
        <taxon>Tracheophyta</taxon>
        <taxon>Spermatophyta</taxon>
        <taxon>Magnoliopsida</taxon>
        <taxon>eudicotyledons</taxon>
        <taxon>Gunneridae</taxon>
        <taxon>Pentapetalae</taxon>
        <taxon>rosids</taxon>
        <taxon>malvids</taxon>
        <taxon>Malvales</taxon>
        <taxon>Malvaceae</taxon>
        <taxon>Malvoideae</taxon>
        <taxon>Hibiscus</taxon>
    </lineage>
</organism>